<name>A0A1M6XWU5_9FLAO</name>
<keyword evidence="3" id="KW-1185">Reference proteome</keyword>
<evidence type="ECO:0000313" key="2">
    <source>
        <dbReference type="EMBL" id="SHL10461.1"/>
    </source>
</evidence>
<evidence type="ECO:0000313" key="3">
    <source>
        <dbReference type="Proteomes" id="UP000093508"/>
    </source>
</evidence>
<proteinExistence type="predicted"/>
<reference evidence="1 3" key="1">
    <citation type="submission" date="2016-07" db="EMBL/GenBank/DDBJ databases">
        <authorList>
            <person name="Jeong J.-J."/>
            <person name="Kim D.W."/>
            <person name="Sang M.K."/>
            <person name="Choi I.-G."/>
            <person name="Kim K.D."/>
        </authorList>
    </citation>
    <scope>NUCLEOTIDE SEQUENCE [LARGE SCALE GENOMIC DNA]</scope>
    <source>
        <strain evidence="1 3">C-26</strain>
    </source>
</reference>
<dbReference type="OrthoDB" id="719419at2"/>
<dbReference type="Proteomes" id="UP000093508">
    <property type="component" value="Unassembled WGS sequence"/>
</dbReference>
<dbReference type="RefSeq" id="WP_066692243.1">
    <property type="nucleotide sequence ID" value="NZ_FRBM01000002.1"/>
</dbReference>
<dbReference type="Proteomes" id="UP000184069">
    <property type="component" value="Unassembled WGS sequence"/>
</dbReference>
<protein>
    <submittedName>
        <fullName evidence="2">Uncharacterized protein</fullName>
    </submittedName>
</protein>
<sequence>MARIIVTNHNIDGNRIVVNFDAIKNDSFNLELELVESTAASKAIWGIFDNGGQLDTGDLTRGNKTELIVLKSYAGSHERPHVFTIFAKDENGNPLASIQLIVVAKPRITEAKWWNSKEDREAYEVGINNNSTVHIKGIGLYGHPLKIDVYFKRQDGESKILFTSIFTITELYSLQGFYLSHEEFLKNKSFYAALLPILIADMLPDTLAFTGKIRHKSLGKLYFVISYDDLMLFDGDKKKKYLDVFFDFNQQEQPIANISPVTVYDEKYFTQKYEPCKYEKIFYKYGNAQEIKLFDEKEPVRKDQNGQFRNMKFMVSAIAPPKDSKNIKELSIRLENVATKECQYIEENIKQTFFSENDERERKKPHKGRVIDTQILEDSQIKVQVVKEDERVTIYPSFNYQYDEKTSWDFLKNYFLFSSLMSSTDPAYSTLKSVLMDWEISSKDLIQYYRIPVETCRYHKSLYLKTFADVAWGFHALFDDPYIPEYYLFGQQKTIKTVKGLNEELDWIKNSPIADRLSATIISPVIGTAFIRNFILDIIKDMADRYEFGFTAYYDFDNAGKKNSKQIDYAEKYPAVFKAMVAGVVTLEILIDVLLIILTEGAALANFISKAGKVASVVNKGAKIANAGKKAGNILTKYSKTFETARNVNMAKNTLEMMKGSYFRGYRFADDPNIGVQPVMEERIKISPLLNMGVKQKKSLGELLLDKTPAGMTLNMAKAATGGFGLGVSRMFLTKVKGGKEVVGWYGAITYPLHVANTALDGVYKLLAFATDTALKEVFGAEAEFEKDITAHIDLDFWLKIHNAEKSLNMVTLAEGKSKKDHSSISVAPSGAFTVSLKLSGSITNENLLVRGMHVLTWNNNEEEKMQNLNVKGAFEVNGNVFIERRYYFKADGKPYHEDKIAFTGLAGEYEYTAEVVGQRGKGKTTVLAKKEPTQFMLMEPCQLVFNSSEMTKNPSER</sequence>
<dbReference type="AlphaFoldDB" id="A0A1M6XWU5"/>
<gene>
    <name evidence="1" type="ORF">BBH99_17310</name>
    <name evidence="2" type="ORF">SAMN05444407_102255</name>
</gene>
<evidence type="ECO:0000313" key="1">
    <source>
        <dbReference type="EMBL" id="OCA79926.1"/>
    </source>
</evidence>
<dbReference type="STRING" id="1423959.SAMN05444407_102255"/>
<dbReference type="EMBL" id="MAYF01000040">
    <property type="protein sequence ID" value="OCA79926.1"/>
    <property type="molecule type" value="Genomic_DNA"/>
</dbReference>
<evidence type="ECO:0000313" key="4">
    <source>
        <dbReference type="Proteomes" id="UP000184069"/>
    </source>
</evidence>
<dbReference type="EMBL" id="FRBM01000002">
    <property type="protein sequence ID" value="SHL10461.1"/>
    <property type="molecule type" value="Genomic_DNA"/>
</dbReference>
<organism evidence="2 4">
    <name type="scientific">Chryseobacterium contaminans</name>
    <dbReference type="NCBI Taxonomy" id="1423959"/>
    <lineage>
        <taxon>Bacteria</taxon>
        <taxon>Pseudomonadati</taxon>
        <taxon>Bacteroidota</taxon>
        <taxon>Flavobacteriia</taxon>
        <taxon>Flavobacteriales</taxon>
        <taxon>Weeksellaceae</taxon>
        <taxon>Chryseobacterium group</taxon>
        <taxon>Chryseobacterium</taxon>
    </lineage>
</organism>
<accession>A0A1M6XWU5</accession>
<reference evidence="2 4" key="2">
    <citation type="submission" date="2016-11" db="EMBL/GenBank/DDBJ databases">
        <authorList>
            <person name="Jaros S."/>
            <person name="Januszkiewicz K."/>
            <person name="Wedrychowicz H."/>
        </authorList>
    </citation>
    <scope>NUCLEOTIDE SEQUENCE [LARGE SCALE GENOMIC DNA]</scope>
    <source>
        <strain evidence="2 4">DSM 27621</strain>
    </source>
</reference>